<organism evidence="2 3">
    <name type="scientific">Corchorus capsularis</name>
    <name type="common">Jute</name>
    <dbReference type="NCBI Taxonomy" id="210143"/>
    <lineage>
        <taxon>Eukaryota</taxon>
        <taxon>Viridiplantae</taxon>
        <taxon>Streptophyta</taxon>
        <taxon>Embryophyta</taxon>
        <taxon>Tracheophyta</taxon>
        <taxon>Spermatophyta</taxon>
        <taxon>Magnoliopsida</taxon>
        <taxon>eudicotyledons</taxon>
        <taxon>Gunneridae</taxon>
        <taxon>Pentapetalae</taxon>
        <taxon>rosids</taxon>
        <taxon>malvids</taxon>
        <taxon>Malvales</taxon>
        <taxon>Malvaceae</taxon>
        <taxon>Grewioideae</taxon>
        <taxon>Apeibeae</taxon>
        <taxon>Corchorus</taxon>
    </lineage>
</organism>
<dbReference type="InterPro" id="IPR002156">
    <property type="entry name" value="RNaseH_domain"/>
</dbReference>
<dbReference type="SUPFAM" id="SSF53098">
    <property type="entry name" value="Ribonuclease H-like"/>
    <property type="match status" value="1"/>
</dbReference>
<dbReference type="CDD" id="cd06222">
    <property type="entry name" value="RNase_H_like"/>
    <property type="match status" value="1"/>
</dbReference>
<dbReference type="Gramene" id="OMO54462">
    <property type="protein sequence ID" value="OMO54462"/>
    <property type="gene ID" value="CCACVL1_27785"/>
</dbReference>
<dbReference type="InterPro" id="IPR012337">
    <property type="entry name" value="RNaseH-like_sf"/>
</dbReference>
<gene>
    <name evidence="2" type="ORF">CCACVL1_27785</name>
</gene>
<dbReference type="PANTHER" id="PTHR47723:SF19">
    <property type="entry name" value="POLYNUCLEOTIDYL TRANSFERASE, RIBONUCLEASE H-LIKE SUPERFAMILY PROTEIN"/>
    <property type="match status" value="1"/>
</dbReference>
<dbReference type="Gene3D" id="3.30.420.10">
    <property type="entry name" value="Ribonuclease H-like superfamily/Ribonuclease H"/>
    <property type="match status" value="1"/>
</dbReference>
<protein>
    <recommendedName>
        <fullName evidence="1">RNase H type-1 domain-containing protein</fullName>
    </recommendedName>
</protein>
<dbReference type="GO" id="GO:0003676">
    <property type="term" value="F:nucleic acid binding"/>
    <property type="evidence" value="ECO:0007669"/>
    <property type="project" value="InterPro"/>
</dbReference>
<dbReference type="Proteomes" id="UP000188268">
    <property type="component" value="Unassembled WGS sequence"/>
</dbReference>
<proteinExistence type="predicted"/>
<dbReference type="InterPro" id="IPR044730">
    <property type="entry name" value="RNase_H-like_dom_plant"/>
</dbReference>
<dbReference type="InterPro" id="IPR053151">
    <property type="entry name" value="RNase_H-like"/>
</dbReference>
<feature type="domain" description="RNase H type-1" evidence="1">
    <location>
        <begin position="124"/>
        <end position="199"/>
    </location>
</feature>
<dbReference type="InterPro" id="IPR036397">
    <property type="entry name" value="RNaseH_sf"/>
</dbReference>
<dbReference type="PANTHER" id="PTHR47723">
    <property type="entry name" value="OS05G0353850 PROTEIN"/>
    <property type="match status" value="1"/>
</dbReference>
<comment type="caution">
    <text evidence="2">The sequence shown here is derived from an EMBL/GenBank/DDBJ whole genome shotgun (WGS) entry which is preliminary data.</text>
</comment>
<dbReference type="EMBL" id="AWWV01014972">
    <property type="protein sequence ID" value="OMO54462.1"/>
    <property type="molecule type" value="Genomic_DNA"/>
</dbReference>
<sequence length="229" mass="25483">MAATISFPAITPHVKSRHQCFRHENYGHKIYRIRCNEERNPGIEVAAQNNLRLGLDGSGAIDRTTVVETIKDDFERSYFVTGIRKDVCMDPMVGPLVSHTCKLLVFQNGIEPAGRVWLRASNMGFASAGDLIRDSNGVWIRGFAMNIGITNSLSAELWGLLEGLCLAKSLNLSNVIVHMDVSVMVNFLNQGITRTHLNSVLESLVLTEPPPWLLHLIEHDIDGIAIRRL</sequence>
<name>A0A1R3G8P6_COCAP</name>
<evidence type="ECO:0000259" key="1">
    <source>
        <dbReference type="Pfam" id="PF13456"/>
    </source>
</evidence>
<dbReference type="AlphaFoldDB" id="A0A1R3G8P6"/>
<keyword evidence="3" id="KW-1185">Reference proteome</keyword>
<dbReference type="Pfam" id="PF13456">
    <property type="entry name" value="RVT_3"/>
    <property type="match status" value="1"/>
</dbReference>
<evidence type="ECO:0000313" key="3">
    <source>
        <dbReference type="Proteomes" id="UP000188268"/>
    </source>
</evidence>
<dbReference type="OrthoDB" id="1001796at2759"/>
<accession>A0A1R3G8P6</accession>
<reference evidence="2 3" key="1">
    <citation type="submission" date="2013-09" db="EMBL/GenBank/DDBJ databases">
        <title>Corchorus capsularis genome sequencing.</title>
        <authorList>
            <person name="Alam M."/>
            <person name="Haque M.S."/>
            <person name="Islam M.S."/>
            <person name="Emdad E.M."/>
            <person name="Islam M.M."/>
            <person name="Ahmed B."/>
            <person name="Halim A."/>
            <person name="Hossen Q.M.M."/>
            <person name="Hossain M.Z."/>
            <person name="Ahmed R."/>
            <person name="Khan M.M."/>
            <person name="Islam R."/>
            <person name="Rashid M.M."/>
            <person name="Khan S.A."/>
            <person name="Rahman M.S."/>
            <person name="Alam M."/>
        </authorList>
    </citation>
    <scope>NUCLEOTIDE SEQUENCE [LARGE SCALE GENOMIC DNA]</scope>
    <source>
        <strain evidence="3">cv. CVL-1</strain>
        <tissue evidence="2">Whole seedling</tissue>
    </source>
</reference>
<evidence type="ECO:0000313" key="2">
    <source>
        <dbReference type="EMBL" id="OMO54462.1"/>
    </source>
</evidence>
<dbReference type="GO" id="GO:0004523">
    <property type="term" value="F:RNA-DNA hybrid ribonuclease activity"/>
    <property type="evidence" value="ECO:0007669"/>
    <property type="project" value="InterPro"/>
</dbReference>